<dbReference type="Proteomes" id="UP000186594">
    <property type="component" value="Unassembled WGS sequence"/>
</dbReference>
<feature type="non-terminal residue" evidence="2">
    <location>
        <position position="1"/>
    </location>
</feature>
<gene>
    <name evidence="2" type="ORF">NEOLI_005433</name>
</gene>
<reference evidence="2 3" key="1">
    <citation type="submission" date="2016-04" db="EMBL/GenBank/DDBJ databases">
        <title>Evolutionary innovation and constraint leading to complex multicellularity in the Ascomycota.</title>
        <authorList>
            <person name="Cisse O."/>
            <person name="Nguyen A."/>
            <person name="Hewitt D.A."/>
            <person name="Jedd G."/>
            <person name="Stajich J.E."/>
        </authorList>
    </citation>
    <scope>NUCLEOTIDE SEQUENCE [LARGE SCALE GENOMIC DNA]</scope>
    <source>
        <strain evidence="2 3">DAH-3</strain>
    </source>
</reference>
<keyword evidence="1" id="KW-1133">Transmembrane helix</keyword>
<organism evidence="2 3">
    <name type="scientific">Neolecta irregularis (strain DAH-3)</name>
    <dbReference type="NCBI Taxonomy" id="1198029"/>
    <lineage>
        <taxon>Eukaryota</taxon>
        <taxon>Fungi</taxon>
        <taxon>Dikarya</taxon>
        <taxon>Ascomycota</taxon>
        <taxon>Taphrinomycotina</taxon>
        <taxon>Neolectales</taxon>
        <taxon>Neolectaceae</taxon>
        <taxon>Neolecta</taxon>
    </lineage>
</organism>
<dbReference type="AlphaFoldDB" id="A0A1U7LLH2"/>
<protein>
    <submittedName>
        <fullName evidence="2">Protein HOL1</fullName>
    </submittedName>
</protein>
<feature type="transmembrane region" description="Helical" evidence="1">
    <location>
        <begin position="12"/>
        <end position="34"/>
    </location>
</feature>
<sequence>IFGFGLASARGYSTTVGGIFFGFIAFGLIFAATASSAYIVDGYRSLNVEGFICLLMFKNFFGFFLTQKVADWIMSTPVDQLDTKMFNIIGVIQVFVCLTCIPMYVYGKKCRDFTHRYDVLKYLGLD</sequence>
<evidence type="ECO:0000313" key="2">
    <source>
        <dbReference type="EMBL" id="OLL23392.1"/>
    </source>
</evidence>
<feature type="transmembrane region" description="Helical" evidence="1">
    <location>
        <begin position="46"/>
        <end position="65"/>
    </location>
</feature>
<keyword evidence="3" id="KW-1185">Reference proteome</keyword>
<proteinExistence type="predicted"/>
<dbReference type="EMBL" id="LXFE01001704">
    <property type="protein sequence ID" value="OLL23392.1"/>
    <property type="molecule type" value="Genomic_DNA"/>
</dbReference>
<evidence type="ECO:0000256" key="1">
    <source>
        <dbReference type="SAM" id="Phobius"/>
    </source>
</evidence>
<feature type="transmembrane region" description="Helical" evidence="1">
    <location>
        <begin position="85"/>
        <end position="106"/>
    </location>
</feature>
<keyword evidence="1" id="KW-0812">Transmembrane</keyword>
<keyword evidence="1" id="KW-0472">Membrane</keyword>
<evidence type="ECO:0000313" key="3">
    <source>
        <dbReference type="Proteomes" id="UP000186594"/>
    </source>
</evidence>
<name>A0A1U7LLH2_NEOID</name>
<accession>A0A1U7LLH2</accession>
<dbReference type="OrthoDB" id="2585655at2759"/>
<dbReference type="STRING" id="1198029.A0A1U7LLH2"/>
<comment type="caution">
    <text evidence="2">The sequence shown here is derived from an EMBL/GenBank/DDBJ whole genome shotgun (WGS) entry which is preliminary data.</text>
</comment>